<comment type="caution">
    <text evidence="1">The sequence shown here is derived from an EMBL/GenBank/DDBJ whole genome shotgun (WGS) entry which is preliminary data.</text>
</comment>
<dbReference type="AlphaFoldDB" id="X1A4M1"/>
<name>X1A4M1_9ZZZZ</name>
<dbReference type="EMBL" id="BART01007880">
    <property type="protein sequence ID" value="GAG65112.1"/>
    <property type="molecule type" value="Genomic_DNA"/>
</dbReference>
<sequence length="166" mass="19248">MTEAEKIMARRPSEQDFTIEMNANSSVEIWKDIPTKLREKEAWHIVAFAFWIEERDPTLPIGIPDVETSHGLQLHDNSDSELLKNFNDDDVIVAYQEHNEEIFKHPIRFELDRITLSNMLRVIFRTRQDETVWSAPSIQVAGKVYYHVVSAPPSGRTKLGLQMENV</sequence>
<protein>
    <submittedName>
        <fullName evidence="1">Uncharacterized protein</fullName>
    </submittedName>
</protein>
<organism evidence="1">
    <name type="scientific">marine sediment metagenome</name>
    <dbReference type="NCBI Taxonomy" id="412755"/>
    <lineage>
        <taxon>unclassified sequences</taxon>
        <taxon>metagenomes</taxon>
        <taxon>ecological metagenomes</taxon>
    </lineage>
</organism>
<accession>X1A4M1</accession>
<proteinExistence type="predicted"/>
<reference evidence="1" key="1">
    <citation type="journal article" date="2014" name="Front. Microbiol.">
        <title>High frequency of phylogenetically diverse reductive dehalogenase-homologous genes in deep subseafloor sedimentary metagenomes.</title>
        <authorList>
            <person name="Kawai M."/>
            <person name="Futagami T."/>
            <person name="Toyoda A."/>
            <person name="Takaki Y."/>
            <person name="Nishi S."/>
            <person name="Hori S."/>
            <person name="Arai W."/>
            <person name="Tsubouchi T."/>
            <person name="Morono Y."/>
            <person name="Uchiyama I."/>
            <person name="Ito T."/>
            <person name="Fujiyama A."/>
            <person name="Inagaki F."/>
            <person name="Takami H."/>
        </authorList>
    </citation>
    <scope>NUCLEOTIDE SEQUENCE</scope>
    <source>
        <strain evidence="1">Expedition CK06-06</strain>
    </source>
</reference>
<gene>
    <name evidence="1" type="ORF">S01H4_17842</name>
</gene>
<evidence type="ECO:0000313" key="1">
    <source>
        <dbReference type="EMBL" id="GAG65112.1"/>
    </source>
</evidence>